<dbReference type="EMBL" id="ASPP01005579">
    <property type="protein sequence ID" value="ETO30272.1"/>
    <property type="molecule type" value="Genomic_DNA"/>
</dbReference>
<comment type="caution">
    <text evidence="2">The sequence shown here is derived from an EMBL/GenBank/DDBJ whole genome shotgun (WGS) entry which is preliminary data.</text>
</comment>
<evidence type="ECO:0000256" key="1">
    <source>
        <dbReference type="SAM" id="MobiDB-lite"/>
    </source>
</evidence>
<proteinExistence type="predicted"/>
<evidence type="ECO:0000313" key="2">
    <source>
        <dbReference type="EMBL" id="ETO30272.1"/>
    </source>
</evidence>
<accession>X6NYA2</accession>
<keyword evidence="3" id="KW-1185">Reference proteome</keyword>
<feature type="compositionally biased region" description="Pro residues" evidence="1">
    <location>
        <begin position="104"/>
        <end position="115"/>
    </location>
</feature>
<dbReference type="Proteomes" id="UP000023152">
    <property type="component" value="Unassembled WGS sequence"/>
</dbReference>
<gene>
    <name evidence="2" type="ORF">RFI_06848</name>
</gene>
<evidence type="ECO:0000313" key="3">
    <source>
        <dbReference type="Proteomes" id="UP000023152"/>
    </source>
</evidence>
<dbReference type="AlphaFoldDB" id="X6NYA2"/>
<feature type="compositionally biased region" description="Low complexity" evidence="1">
    <location>
        <begin position="127"/>
        <end position="141"/>
    </location>
</feature>
<organism evidence="2 3">
    <name type="scientific">Reticulomyxa filosa</name>
    <dbReference type="NCBI Taxonomy" id="46433"/>
    <lineage>
        <taxon>Eukaryota</taxon>
        <taxon>Sar</taxon>
        <taxon>Rhizaria</taxon>
        <taxon>Retaria</taxon>
        <taxon>Foraminifera</taxon>
        <taxon>Monothalamids</taxon>
        <taxon>Reticulomyxidae</taxon>
        <taxon>Reticulomyxa</taxon>
    </lineage>
</organism>
<sequence length="191" mass="22007">MIRLLMFENVKIKFKKICNNKNYPNKKQKQQSHFLKLLLLCCLFPNKVTLTMQQRRGDINPLHKEKILDSSDDVVITTYPETNVFKENKDQNNASNKIRKDRSPAPPLHPPPPIPTGKLDRAGSIHNSSGVNNNNSNNNNNNGEVIKKFKVCTWNLWCMPFSSPRTLSNPYRCASYVQEIARAQQWENLTV</sequence>
<name>X6NYA2_RETFI</name>
<reference evidence="2 3" key="1">
    <citation type="journal article" date="2013" name="Curr. Biol.">
        <title>The Genome of the Foraminiferan Reticulomyxa filosa.</title>
        <authorList>
            <person name="Glockner G."/>
            <person name="Hulsmann N."/>
            <person name="Schleicher M."/>
            <person name="Noegel A.A."/>
            <person name="Eichinger L."/>
            <person name="Gallinger C."/>
            <person name="Pawlowski J."/>
            <person name="Sierra R."/>
            <person name="Euteneuer U."/>
            <person name="Pillet L."/>
            <person name="Moustafa A."/>
            <person name="Platzer M."/>
            <person name="Groth M."/>
            <person name="Szafranski K."/>
            <person name="Schliwa M."/>
        </authorList>
    </citation>
    <scope>NUCLEOTIDE SEQUENCE [LARGE SCALE GENOMIC DNA]</scope>
</reference>
<protein>
    <submittedName>
        <fullName evidence="2">Uncharacterized protein</fullName>
    </submittedName>
</protein>
<feature type="region of interest" description="Disordered" evidence="1">
    <location>
        <begin position="85"/>
        <end position="141"/>
    </location>
</feature>